<keyword evidence="2" id="KW-1185">Reference proteome</keyword>
<organism evidence="1 2">
    <name type="scientific">Sphagnum jensenii</name>
    <dbReference type="NCBI Taxonomy" id="128206"/>
    <lineage>
        <taxon>Eukaryota</taxon>
        <taxon>Viridiplantae</taxon>
        <taxon>Streptophyta</taxon>
        <taxon>Embryophyta</taxon>
        <taxon>Bryophyta</taxon>
        <taxon>Sphagnophytina</taxon>
        <taxon>Sphagnopsida</taxon>
        <taxon>Sphagnales</taxon>
        <taxon>Sphagnaceae</taxon>
        <taxon>Sphagnum</taxon>
    </lineage>
</organism>
<dbReference type="Proteomes" id="UP001497444">
    <property type="component" value="Unassembled WGS sequence"/>
</dbReference>
<reference evidence="1" key="1">
    <citation type="submission" date="2024-02" db="EMBL/GenBank/DDBJ databases">
        <authorList>
            <consortium name="ELIXIR-Norway"/>
            <consortium name="Elixir Norway"/>
        </authorList>
    </citation>
    <scope>NUCLEOTIDE SEQUENCE</scope>
</reference>
<accession>A0ABP0VCG8</accession>
<comment type="caution">
    <text evidence="1">The sequence shown here is derived from an EMBL/GenBank/DDBJ whole genome shotgun (WGS) entry which is preliminary data.</text>
</comment>
<sequence>MALFDEEGRSECVISCLVALGTNVGKIKQLAVSTGIVEADEFDNYLSGVADAEYKSSHPTADGARSKKPKLRMRLLLLPLLYQPSLSRRWATGIVESCSNVYKQGLNLLEEGHERTDKSFEQ</sequence>
<evidence type="ECO:0000313" key="1">
    <source>
        <dbReference type="EMBL" id="CAK9250665.1"/>
    </source>
</evidence>
<protein>
    <submittedName>
        <fullName evidence="1">Uncharacterized protein</fullName>
    </submittedName>
</protein>
<name>A0ABP0VCG8_9BRYO</name>
<gene>
    <name evidence="1" type="ORF">CSSPJE1EN1_LOCUS26043</name>
</gene>
<proteinExistence type="predicted"/>
<evidence type="ECO:0000313" key="2">
    <source>
        <dbReference type="Proteomes" id="UP001497444"/>
    </source>
</evidence>
<dbReference type="EMBL" id="CAXAQS010000214">
    <property type="protein sequence ID" value="CAK9250665.1"/>
    <property type="molecule type" value="Genomic_DNA"/>
</dbReference>